<keyword evidence="5" id="KW-0472">Membrane</keyword>
<dbReference type="Pfam" id="PF02518">
    <property type="entry name" value="HATPase_c"/>
    <property type="match status" value="1"/>
</dbReference>
<accession>A0A2T5J4I6</accession>
<evidence type="ECO:0000256" key="3">
    <source>
        <dbReference type="ARBA" id="ARBA00023012"/>
    </source>
</evidence>
<keyword evidence="1" id="KW-0808">Transferase</keyword>
<dbReference type="SUPFAM" id="SSF55874">
    <property type="entry name" value="ATPase domain of HSP90 chaperone/DNA topoisomerase II/histidine kinase"/>
    <property type="match status" value="1"/>
</dbReference>
<feature type="transmembrane region" description="Helical" evidence="5">
    <location>
        <begin position="313"/>
        <end position="333"/>
    </location>
</feature>
<dbReference type="Gene3D" id="1.25.40.10">
    <property type="entry name" value="Tetratricopeptide repeat domain"/>
    <property type="match status" value="2"/>
</dbReference>
<protein>
    <submittedName>
        <fullName evidence="7">Tetratricopeptide repeat protein</fullName>
    </submittedName>
</protein>
<feature type="domain" description="Histidine kinase/HSP90-like ATPase" evidence="6">
    <location>
        <begin position="448"/>
        <end position="533"/>
    </location>
</feature>
<keyword evidence="8" id="KW-1185">Reference proteome</keyword>
<keyword evidence="2" id="KW-0418">Kinase</keyword>
<keyword evidence="5" id="KW-0812">Transmembrane</keyword>
<keyword evidence="5" id="KW-1133">Transmembrane helix</keyword>
<dbReference type="SMART" id="SM00028">
    <property type="entry name" value="TPR"/>
    <property type="match status" value="3"/>
</dbReference>
<dbReference type="InterPro" id="IPR011990">
    <property type="entry name" value="TPR-like_helical_dom_sf"/>
</dbReference>
<dbReference type="InterPro" id="IPR019734">
    <property type="entry name" value="TPR_rpt"/>
</dbReference>
<evidence type="ECO:0000259" key="6">
    <source>
        <dbReference type="Pfam" id="PF02518"/>
    </source>
</evidence>
<dbReference type="Proteomes" id="UP000244168">
    <property type="component" value="Unassembled WGS sequence"/>
</dbReference>
<dbReference type="Gene3D" id="3.30.565.10">
    <property type="entry name" value="Histidine kinase-like ATPase, C-terminal domain"/>
    <property type="match status" value="1"/>
</dbReference>
<keyword evidence="4" id="KW-0802">TPR repeat</keyword>
<feature type="repeat" description="TPR" evidence="4">
    <location>
        <begin position="86"/>
        <end position="119"/>
    </location>
</feature>
<sequence>MPTTQHPISTDYETAKSFLWHQNDSAFYYFNKFTTSSKDSLRMAMAFNQMAAIQSDAGDYYGAQEILVQSLRYLHEQDTSDRKCLASNYNELGMVNYSLKNYDAAIAYYDEAIKLSVVPNYTAIFQNNKANAYQKKGDYQHALLIYQRAFERTDQNKVEYARTLTNVAMTRWLQDHHYNASIPLQQALHLRLAAKDRWGLNSSYSHLADYYLQTQPDSAQYYAQQMYVVASLLKSPDDRLTALKKLILSSPPRDMRGYFARYQLLIDSLQKARNAAKNQFALIRYQVEQKKVENLQLQKDNNAKNYQLFKQQLLLFASLLLLIGGLIGGSYWYRRRKERLILENQKVVRENELRTSKKVHDVVANGLYRIMSEIENQHEVDKENLLDKIDLLYERSRDISYDPPRMETIDFHPKIAKLILSFATSNTKVLLVGNQEDFWQHTTAKAREELEHILQELMVNMKKHSRASNVVIKFEAQNDSLQITYSDDGVGFAEGTKPRNGLRNTGNRINGLGGQLIFDSILGSGAKIQLTFPKA</sequence>
<dbReference type="PROSITE" id="PS50005">
    <property type="entry name" value="TPR"/>
    <property type="match status" value="1"/>
</dbReference>
<evidence type="ECO:0000313" key="7">
    <source>
        <dbReference type="EMBL" id="PTQ92412.1"/>
    </source>
</evidence>
<evidence type="ECO:0000256" key="5">
    <source>
        <dbReference type="SAM" id="Phobius"/>
    </source>
</evidence>
<evidence type="ECO:0000256" key="1">
    <source>
        <dbReference type="ARBA" id="ARBA00022679"/>
    </source>
</evidence>
<evidence type="ECO:0000256" key="4">
    <source>
        <dbReference type="PROSITE-ProRule" id="PRU00339"/>
    </source>
</evidence>
<dbReference type="Pfam" id="PF13424">
    <property type="entry name" value="TPR_12"/>
    <property type="match status" value="1"/>
</dbReference>
<gene>
    <name evidence="7" type="ORF">C8P68_11212</name>
</gene>
<dbReference type="InterPro" id="IPR003594">
    <property type="entry name" value="HATPase_dom"/>
</dbReference>
<reference evidence="7 8" key="1">
    <citation type="submission" date="2018-04" db="EMBL/GenBank/DDBJ databases">
        <title>Genomic Encyclopedia of Archaeal and Bacterial Type Strains, Phase II (KMG-II): from individual species to whole genera.</title>
        <authorList>
            <person name="Goeker M."/>
        </authorList>
    </citation>
    <scope>NUCLEOTIDE SEQUENCE [LARGE SCALE GENOMIC DNA]</scope>
    <source>
        <strain evidence="7 8">DSM 26809</strain>
    </source>
</reference>
<dbReference type="SUPFAM" id="SSF48452">
    <property type="entry name" value="TPR-like"/>
    <property type="match status" value="1"/>
</dbReference>
<dbReference type="CDD" id="cd16917">
    <property type="entry name" value="HATPase_UhpB-NarQ-NarX-like"/>
    <property type="match status" value="1"/>
</dbReference>
<dbReference type="InterPro" id="IPR036890">
    <property type="entry name" value="HATPase_C_sf"/>
</dbReference>
<comment type="caution">
    <text evidence="7">The sequence shown here is derived from an EMBL/GenBank/DDBJ whole genome shotgun (WGS) entry which is preliminary data.</text>
</comment>
<proteinExistence type="predicted"/>
<organism evidence="7 8">
    <name type="scientific">Mucilaginibacter yixingensis</name>
    <dbReference type="NCBI Taxonomy" id="1295612"/>
    <lineage>
        <taxon>Bacteria</taxon>
        <taxon>Pseudomonadati</taxon>
        <taxon>Bacteroidota</taxon>
        <taxon>Sphingobacteriia</taxon>
        <taxon>Sphingobacteriales</taxon>
        <taxon>Sphingobacteriaceae</taxon>
        <taxon>Mucilaginibacter</taxon>
    </lineage>
</organism>
<dbReference type="InterPro" id="IPR050482">
    <property type="entry name" value="Sensor_HK_TwoCompSys"/>
</dbReference>
<dbReference type="GO" id="GO:0016301">
    <property type="term" value="F:kinase activity"/>
    <property type="evidence" value="ECO:0007669"/>
    <property type="project" value="UniProtKB-KW"/>
</dbReference>
<dbReference type="GO" id="GO:0000160">
    <property type="term" value="P:phosphorelay signal transduction system"/>
    <property type="evidence" value="ECO:0007669"/>
    <property type="project" value="UniProtKB-KW"/>
</dbReference>
<dbReference type="PANTHER" id="PTHR24421">
    <property type="entry name" value="NITRATE/NITRITE SENSOR PROTEIN NARX-RELATED"/>
    <property type="match status" value="1"/>
</dbReference>
<evidence type="ECO:0000256" key="2">
    <source>
        <dbReference type="ARBA" id="ARBA00022777"/>
    </source>
</evidence>
<dbReference type="AlphaFoldDB" id="A0A2T5J4I6"/>
<dbReference type="EMBL" id="QAOQ01000012">
    <property type="protein sequence ID" value="PTQ92412.1"/>
    <property type="molecule type" value="Genomic_DNA"/>
</dbReference>
<keyword evidence="3" id="KW-0902">Two-component regulatory system</keyword>
<evidence type="ECO:0000313" key="8">
    <source>
        <dbReference type="Proteomes" id="UP000244168"/>
    </source>
</evidence>
<name>A0A2T5J4I6_9SPHI</name>